<dbReference type="Pfam" id="PF00877">
    <property type="entry name" value="NLPC_P60"/>
    <property type="match status" value="1"/>
</dbReference>
<dbReference type="InterPro" id="IPR018392">
    <property type="entry name" value="LysM"/>
</dbReference>
<keyword evidence="10" id="KW-1185">Reference proteome</keyword>
<dbReference type="Gene3D" id="3.90.1720.10">
    <property type="entry name" value="endopeptidase domain like (from Nostoc punctiforme)"/>
    <property type="match status" value="1"/>
</dbReference>
<keyword evidence="5" id="KW-0378">Hydrolase</keyword>
<dbReference type="InterPro" id="IPR000064">
    <property type="entry name" value="NLP_P60_dom"/>
</dbReference>
<evidence type="ECO:0000256" key="1">
    <source>
        <dbReference type="ARBA" id="ARBA00007074"/>
    </source>
</evidence>
<keyword evidence="6" id="KW-0788">Thiol protease</keyword>
<dbReference type="SUPFAM" id="SSF54106">
    <property type="entry name" value="LysM domain"/>
    <property type="match status" value="4"/>
</dbReference>
<reference evidence="10" key="1">
    <citation type="submission" date="2016-10" db="EMBL/GenBank/DDBJ databases">
        <authorList>
            <person name="Varghese N."/>
            <person name="Submissions S."/>
        </authorList>
    </citation>
    <scope>NUCLEOTIDE SEQUENCE [LARGE SCALE GENOMIC DNA]</scope>
    <source>
        <strain evidence="10">CGMCC 1.9227</strain>
    </source>
</reference>
<feature type="domain" description="NlpC/P60" evidence="8">
    <location>
        <begin position="371"/>
        <end position="497"/>
    </location>
</feature>
<dbReference type="SMART" id="SM00257">
    <property type="entry name" value="LysM"/>
    <property type="match status" value="4"/>
</dbReference>
<evidence type="ECO:0000313" key="10">
    <source>
        <dbReference type="Proteomes" id="UP000198596"/>
    </source>
</evidence>
<dbReference type="AlphaFoldDB" id="A0A1I1YIV8"/>
<evidence type="ECO:0000259" key="8">
    <source>
        <dbReference type="PROSITE" id="PS51935"/>
    </source>
</evidence>
<dbReference type="GO" id="GO:0006508">
    <property type="term" value="P:proteolysis"/>
    <property type="evidence" value="ECO:0007669"/>
    <property type="project" value="UniProtKB-KW"/>
</dbReference>
<dbReference type="SUPFAM" id="SSF54001">
    <property type="entry name" value="Cysteine proteinases"/>
    <property type="match status" value="1"/>
</dbReference>
<dbReference type="PANTHER" id="PTHR47360:SF1">
    <property type="entry name" value="ENDOPEPTIDASE NLPC-RELATED"/>
    <property type="match status" value="1"/>
</dbReference>
<dbReference type="STRING" id="935223.SAMN04488131_1017"/>
<dbReference type="PANTHER" id="PTHR47360">
    <property type="entry name" value="MUREIN DD-ENDOPEPTIDASE MEPS/MUREIN LD-CARBOXYPEPTIDASE"/>
    <property type="match status" value="1"/>
</dbReference>
<dbReference type="PROSITE" id="PS51782">
    <property type="entry name" value="LYSM"/>
    <property type="match status" value="4"/>
</dbReference>
<evidence type="ECO:0000256" key="6">
    <source>
        <dbReference type="ARBA" id="ARBA00022807"/>
    </source>
</evidence>
<proteinExistence type="inferred from homology"/>
<dbReference type="EMBL" id="FONQ01000001">
    <property type="protein sequence ID" value="SFE18978.1"/>
    <property type="molecule type" value="Genomic_DNA"/>
</dbReference>
<evidence type="ECO:0000256" key="5">
    <source>
        <dbReference type="ARBA" id="ARBA00022801"/>
    </source>
</evidence>
<dbReference type="PROSITE" id="PS51935">
    <property type="entry name" value="NLPC_P60"/>
    <property type="match status" value="1"/>
</dbReference>
<keyword evidence="4" id="KW-0677">Repeat</keyword>
<comment type="similarity">
    <text evidence="1">Belongs to the peptidase C40 family.</text>
</comment>
<dbReference type="Proteomes" id="UP000198596">
    <property type="component" value="Unassembled WGS sequence"/>
</dbReference>
<accession>A0A1I1YIV8</accession>
<dbReference type="InterPro" id="IPR038765">
    <property type="entry name" value="Papain-like_cys_pep_sf"/>
</dbReference>
<organism evidence="9 10">
    <name type="scientific">Flavobacterium xueshanense</name>
    <dbReference type="NCBI Taxonomy" id="935223"/>
    <lineage>
        <taxon>Bacteria</taxon>
        <taxon>Pseudomonadati</taxon>
        <taxon>Bacteroidota</taxon>
        <taxon>Flavobacteriia</taxon>
        <taxon>Flavobacteriales</taxon>
        <taxon>Flavobacteriaceae</taxon>
        <taxon>Flavobacterium</taxon>
    </lineage>
</organism>
<evidence type="ECO:0000256" key="4">
    <source>
        <dbReference type="ARBA" id="ARBA00022737"/>
    </source>
</evidence>
<evidence type="ECO:0000256" key="3">
    <source>
        <dbReference type="ARBA" id="ARBA00022729"/>
    </source>
</evidence>
<keyword evidence="3" id="KW-0732">Signal</keyword>
<dbReference type="Gene3D" id="3.10.350.10">
    <property type="entry name" value="LysM domain"/>
    <property type="match status" value="4"/>
</dbReference>
<sequence>MSLRVIVTLIFLNSIVLFSQEKITKHTITKGETISSIAEKYEVKQSAIFKLNPNAKNLLKLNSVLLIPIASTKKTTDKTKIAIKHSAKEHEVQPKETLYGIAKQYGISVKELNQVNPTLASSELKIGQKINIPDNAIVTETTTSALAKQTETKKELATASLSIETPTSSPETFTWEVLPKETKYSITKKYGITIKEFDKANPGIGVKPLRVGQKINIPGTPLESTKTVLAAQEFKELPEISSKNVTTLPAITPKLEEALVSKASDLQRTVTNLVSQNETSEINLSQTIIREVLPKETKYAIAKQYGITVQELEKQNPEVRKSLPVGYTLNIRVNNITTNDDAIVSTDLKNNTSLEISKIDFNNSVTPTFSHEFLDQLIERASENIGSRYRTGGTTKSGFDCSGLMCTTFGAFDIKLPRTSREQSSIGTIINTQEAKKGDLIFFKTNGRSQINHVGMVVEVCEDEIKFIHSSVSNGVIISSTKEKYYQKYFSQINRVLQ</sequence>
<dbReference type="OrthoDB" id="9807055at2"/>
<dbReference type="InterPro" id="IPR036779">
    <property type="entry name" value="LysM_dom_sf"/>
</dbReference>
<dbReference type="CDD" id="cd00118">
    <property type="entry name" value="LysM"/>
    <property type="match status" value="4"/>
</dbReference>
<feature type="domain" description="LysM" evidence="7">
    <location>
        <begin position="173"/>
        <end position="217"/>
    </location>
</feature>
<dbReference type="GO" id="GO:0008234">
    <property type="term" value="F:cysteine-type peptidase activity"/>
    <property type="evidence" value="ECO:0007669"/>
    <property type="project" value="UniProtKB-KW"/>
</dbReference>
<feature type="domain" description="LysM" evidence="7">
    <location>
        <begin position="24"/>
        <end position="67"/>
    </location>
</feature>
<feature type="domain" description="LysM" evidence="7">
    <location>
        <begin position="288"/>
        <end position="331"/>
    </location>
</feature>
<gene>
    <name evidence="9" type="ORF">SAMN04488131_1017</name>
</gene>
<keyword evidence="2" id="KW-0645">Protease</keyword>
<evidence type="ECO:0000313" key="9">
    <source>
        <dbReference type="EMBL" id="SFE18978.1"/>
    </source>
</evidence>
<name>A0A1I1YIV8_9FLAO</name>
<protein>
    <submittedName>
        <fullName evidence="9">LysM domain-containing protein</fullName>
    </submittedName>
</protein>
<evidence type="ECO:0000259" key="7">
    <source>
        <dbReference type="PROSITE" id="PS51782"/>
    </source>
</evidence>
<dbReference type="RefSeq" id="WP_091202317.1">
    <property type="nucleotide sequence ID" value="NZ_FONQ01000001.1"/>
</dbReference>
<feature type="domain" description="LysM" evidence="7">
    <location>
        <begin position="88"/>
        <end position="132"/>
    </location>
</feature>
<evidence type="ECO:0000256" key="2">
    <source>
        <dbReference type="ARBA" id="ARBA00022670"/>
    </source>
</evidence>
<dbReference type="InterPro" id="IPR052062">
    <property type="entry name" value="Murein_DD/LD_carboxypeptidase"/>
</dbReference>
<dbReference type="Pfam" id="PF01476">
    <property type="entry name" value="LysM"/>
    <property type="match status" value="4"/>
</dbReference>